<dbReference type="OrthoDB" id="2017782at2759"/>
<dbReference type="InterPro" id="IPR000504">
    <property type="entry name" value="RRM_dom"/>
</dbReference>
<feature type="repeat" description="Pumilio" evidence="3">
    <location>
        <begin position="855"/>
        <end position="891"/>
    </location>
</feature>
<dbReference type="InterPro" id="IPR035979">
    <property type="entry name" value="RBD_domain_sf"/>
</dbReference>
<dbReference type="AlphaFoldDB" id="A0A9W7Y9M0"/>
<reference evidence="7" key="1">
    <citation type="submission" date="2022-07" db="EMBL/GenBank/DDBJ databases">
        <title>Phylogenomic reconstructions and comparative analyses of Kickxellomycotina fungi.</title>
        <authorList>
            <person name="Reynolds N.K."/>
            <person name="Stajich J.E."/>
            <person name="Barry K."/>
            <person name="Grigoriev I.V."/>
            <person name="Crous P."/>
            <person name="Smith M.E."/>
        </authorList>
    </citation>
    <scope>NUCLEOTIDE SEQUENCE</scope>
    <source>
        <strain evidence="7">BCRC 34381</strain>
    </source>
</reference>
<feature type="region of interest" description="Disordered" evidence="4">
    <location>
        <begin position="62"/>
        <end position="88"/>
    </location>
</feature>
<dbReference type="CDD" id="cd00590">
    <property type="entry name" value="RRM_SF"/>
    <property type="match status" value="2"/>
</dbReference>
<feature type="repeat" description="Pumilio" evidence="3">
    <location>
        <begin position="690"/>
        <end position="726"/>
    </location>
</feature>
<feature type="domain" description="PUM-HD" evidence="6">
    <location>
        <begin position="589"/>
        <end position="947"/>
    </location>
</feature>
<dbReference type="Gene3D" id="1.25.10.10">
    <property type="entry name" value="Leucine-rich Repeat Variant"/>
    <property type="match status" value="1"/>
</dbReference>
<dbReference type="EMBL" id="JANBOI010001224">
    <property type="protein sequence ID" value="KAJ1727102.1"/>
    <property type="molecule type" value="Genomic_DNA"/>
</dbReference>
<accession>A0A9W7Y9M0</accession>
<proteinExistence type="predicted"/>
<dbReference type="Proteomes" id="UP001143981">
    <property type="component" value="Unassembled WGS sequence"/>
</dbReference>
<keyword evidence="8" id="KW-1185">Reference proteome</keyword>
<dbReference type="Pfam" id="PF00806">
    <property type="entry name" value="PUF"/>
    <property type="match status" value="3"/>
</dbReference>
<dbReference type="SUPFAM" id="SSF54928">
    <property type="entry name" value="RNA-binding domain, RBD"/>
    <property type="match status" value="2"/>
</dbReference>
<evidence type="ECO:0008006" key="9">
    <source>
        <dbReference type="Google" id="ProtNLM"/>
    </source>
</evidence>
<dbReference type="PROSITE" id="PS50303">
    <property type="entry name" value="PUM_HD"/>
    <property type="match status" value="1"/>
</dbReference>
<name>A0A9W7Y9M0_9FUNG</name>
<evidence type="ECO:0000313" key="8">
    <source>
        <dbReference type="Proteomes" id="UP001143981"/>
    </source>
</evidence>
<feature type="non-terminal residue" evidence="7">
    <location>
        <position position="1"/>
    </location>
</feature>
<dbReference type="GO" id="GO:0000288">
    <property type="term" value="P:nuclear-transcribed mRNA catabolic process, deadenylation-dependent decay"/>
    <property type="evidence" value="ECO:0007669"/>
    <property type="project" value="TreeGrafter"/>
</dbReference>
<dbReference type="PROSITE" id="PS50102">
    <property type="entry name" value="RRM"/>
    <property type="match status" value="2"/>
</dbReference>
<dbReference type="Gene3D" id="3.30.70.330">
    <property type="match status" value="2"/>
</dbReference>
<dbReference type="InterPro" id="IPR033133">
    <property type="entry name" value="PUM-HD"/>
</dbReference>
<dbReference type="Pfam" id="PF00076">
    <property type="entry name" value="RRM_1"/>
    <property type="match status" value="2"/>
</dbReference>
<dbReference type="GO" id="GO:0003723">
    <property type="term" value="F:RNA binding"/>
    <property type="evidence" value="ECO:0007669"/>
    <property type="project" value="UniProtKB-UniRule"/>
</dbReference>
<dbReference type="PANTHER" id="PTHR47093">
    <property type="entry name" value="PROTEIN JSN1-RELATED"/>
    <property type="match status" value="1"/>
</dbReference>
<keyword evidence="2" id="KW-0694">RNA-binding</keyword>
<feature type="region of interest" description="Disordered" evidence="4">
    <location>
        <begin position="14"/>
        <end position="50"/>
    </location>
</feature>
<dbReference type="PROSITE" id="PS50302">
    <property type="entry name" value="PUM"/>
    <property type="match status" value="3"/>
</dbReference>
<feature type="domain" description="RRM" evidence="5">
    <location>
        <begin position="375"/>
        <end position="448"/>
    </location>
</feature>
<dbReference type="InterPro" id="IPR011989">
    <property type="entry name" value="ARM-like"/>
</dbReference>
<evidence type="ECO:0000256" key="3">
    <source>
        <dbReference type="PROSITE-ProRule" id="PRU00317"/>
    </source>
</evidence>
<feature type="domain" description="RRM" evidence="5">
    <location>
        <begin position="463"/>
        <end position="535"/>
    </location>
</feature>
<evidence type="ECO:0000256" key="1">
    <source>
        <dbReference type="ARBA" id="ARBA00022737"/>
    </source>
</evidence>
<evidence type="ECO:0000256" key="4">
    <source>
        <dbReference type="SAM" id="MobiDB-lite"/>
    </source>
</evidence>
<dbReference type="InterPro" id="IPR052645">
    <property type="entry name" value="Pumilio_domain_protein"/>
</dbReference>
<evidence type="ECO:0000259" key="6">
    <source>
        <dbReference type="PROSITE" id="PS50303"/>
    </source>
</evidence>
<dbReference type="InterPro" id="IPR012677">
    <property type="entry name" value="Nucleotide-bd_a/b_plait_sf"/>
</dbReference>
<sequence>TAMDRKDAAALLPLFDSSVSLPQDGASPPRPHQPGVFSPPQQQPPPPLPDDFLQADVFGRLPTTTTTSSNSAGAHAVPPSVSAAHSRNGSYGTSLLDTLNEGRSLHQRHFTLSTTGALMAPVSFALSEGVGHERLAMHARAHTMTAAPAALAAPAPTNASGILGAHARLGPAQAGLLASSALRSSYSSNSLRSAFARRSSPSPLAGSDAVLDEGVWGPSGLSTELDLLATPDGSQQSLADAMGSLAVVDGALAHHRTTSSNGAGGDVLARMRSYSFTSPPGAMGGAEEPDIDVLHAAAKAQNPSLAFRKMMARTHARSKTLANPFAADSDMHIVGIGGESTSATHSRQPSVHTRQPSVDFDIAHGGSGGDGVPTRSLWVGNVDPRLTNQDLVELFGKYGRVESLRLLPDKECAFVNFLRIEDAVRAREDLHAGARIGSSTVRVGYGKGEAHASGDAQAMQPTRALWIGNIAPSLQPDQLARVFQGFGAIESSRVLNHKNCGFVNFARLEDAVRAKQAMNGKSIEGSVVRIGYAKVPPAKADAAQKLRNPVPSAAPLTVSGQRAEADAIAGTTQRGLGSHMALEPGVSLAIDEDLVAFPYASRLPPLPAPGVAIRTEGDGADGRPVLQQARLREMRRQLDAGTMSDEEFAQMARELIPHAVELCTDYVGNVLVQKIAERGTAAQRLDLVRRVGPHMATVGVHKNGTWAVQKIIDTADTVEQRRTIVRSLKQYTPQLLLDQLGNYVVQCCLRFGTPSAVPPTDDAKEAKDAADGSNQFIFDAIHARCIEVAQGRFGARAVRTCLESSHADRMQQKLVAVALVTSAPTLATNTNGHLLVNWLLESSRFSGRFRVLAHQLAPHLRYLAMHKLGASTVSKLVDQRDEPDARDLILNTLFFNPDPTVLDDVAADQAQGVHVILRVLQGSAIGDAEKARIADRLRSVHLTAACQ</sequence>
<keyword evidence="1" id="KW-0677">Repeat</keyword>
<dbReference type="SMART" id="SM00025">
    <property type="entry name" value="Pumilio"/>
    <property type="match status" value="6"/>
</dbReference>
<feature type="repeat" description="Pumilio" evidence="3">
    <location>
        <begin position="654"/>
        <end position="689"/>
    </location>
</feature>
<gene>
    <name evidence="7" type="ORF">LPJ61_004762</name>
</gene>
<dbReference type="InterPro" id="IPR016024">
    <property type="entry name" value="ARM-type_fold"/>
</dbReference>
<dbReference type="InterPro" id="IPR001313">
    <property type="entry name" value="Pumilio_RNA-bd_rpt"/>
</dbReference>
<dbReference type="SUPFAM" id="SSF48371">
    <property type="entry name" value="ARM repeat"/>
    <property type="match status" value="1"/>
</dbReference>
<evidence type="ECO:0000313" key="7">
    <source>
        <dbReference type="EMBL" id="KAJ1727102.1"/>
    </source>
</evidence>
<evidence type="ECO:0000259" key="5">
    <source>
        <dbReference type="PROSITE" id="PS50102"/>
    </source>
</evidence>
<dbReference type="PANTHER" id="PTHR47093:SF1">
    <property type="entry name" value="PROTEIN JSN1-RELATED"/>
    <property type="match status" value="1"/>
</dbReference>
<organism evidence="7 8">
    <name type="scientific">Coemansia biformis</name>
    <dbReference type="NCBI Taxonomy" id="1286918"/>
    <lineage>
        <taxon>Eukaryota</taxon>
        <taxon>Fungi</taxon>
        <taxon>Fungi incertae sedis</taxon>
        <taxon>Zoopagomycota</taxon>
        <taxon>Kickxellomycotina</taxon>
        <taxon>Kickxellomycetes</taxon>
        <taxon>Kickxellales</taxon>
        <taxon>Kickxellaceae</taxon>
        <taxon>Coemansia</taxon>
    </lineage>
</organism>
<comment type="caution">
    <text evidence="7">The sequence shown here is derived from an EMBL/GenBank/DDBJ whole genome shotgun (WGS) entry which is preliminary data.</text>
</comment>
<dbReference type="SMART" id="SM00360">
    <property type="entry name" value="RRM"/>
    <property type="match status" value="2"/>
</dbReference>
<evidence type="ECO:0000256" key="2">
    <source>
        <dbReference type="PROSITE-ProRule" id="PRU00176"/>
    </source>
</evidence>
<protein>
    <recommendedName>
        <fullName evidence="9">ARM repeat-containing protein</fullName>
    </recommendedName>
</protein>